<protein>
    <submittedName>
        <fullName evidence="1">Uncharacterized protein</fullName>
    </submittedName>
</protein>
<dbReference type="AlphaFoldDB" id="A0A7W9SHX1"/>
<dbReference type="GeneID" id="85015940"/>
<comment type="caution">
    <text evidence="1">The sequence shown here is derived from an EMBL/GenBank/DDBJ whole genome shotgun (WGS) entry which is preliminary data.</text>
</comment>
<evidence type="ECO:0000313" key="1">
    <source>
        <dbReference type="EMBL" id="MBB6042131.1"/>
    </source>
</evidence>
<evidence type="ECO:0000313" key="2">
    <source>
        <dbReference type="Proteomes" id="UP000522163"/>
    </source>
</evidence>
<accession>A0A7W9SHX1</accession>
<organism evidence="1 2">
    <name type="scientific">Oribacterium sinus</name>
    <dbReference type="NCBI Taxonomy" id="237576"/>
    <lineage>
        <taxon>Bacteria</taxon>
        <taxon>Bacillati</taxon>
        <taxon>Bacillota</taxon>
        <taxon>Clostridia</taxon>
        <taxon>Lachnospirales</taxon>
        <taxon>Lachnospiraceae</taxon>
        <taxon>Oribacterium</taxon>
    </lineage>
</organism>
<name>A0A7W9SHX1_9FIRM</name>
<dbReference type="Proteomes" id="UP000522163">
    <property type="component" value="Unassembled WGS sequence"/>
</dbReference>
<proteinExistence type="predicted"/>
<gene>
    <name evidence="1" type="ORF">HNQ46_002127</name>
</gene>
<reference evidence="1 2" key="1">
    <citation type="submission" date="2020-08" db="EMBL/GenBank/DDBJ databases">
        <title>Genomic Encyclopedia of Type Strains, Phase IV (KMG-IV): sequencing the most valuable type-strain genomes for metagenomic binning, comparative biology and taxonomic classification.</title>
        <authorList>
            <person name="Goeker M."/>
        </authorList>
    </citation>
    <scope>NUCLEOTIDE SEQUENCE [LARGE SCALE GENOMIC DNA]</scope>
    <source>
        <strain evidence="1 2">DSM 17245</strain>
    </source>
</reference>
<dbReference type="RefSeq" id="WP_243155916.1">
    <property type="nucleotide sequence ID" value="NZ_JACHHH010000012.1"/>
</dbReference>
<dbReference type="EMBL" id="JACHHH010000012">
    <property type="protein sequence ID" value="MBB6042131.1"/>
    <property type="molecule type" value="Genomic_DNA"/>
</dbReference>
<sequence length="76" mass="8559">MENEIPAPTEIDFGDEYIRGFLFDNVLHSENDGDIHFGLYMPESYDGSEPYALFVTLPGYEGLYFQGVGSVCLRSI</sequence>